<accession>A0AAV1XAR2</accession>
<name>A0AAV1XAR2_LUPLU</name>
<evidence type="ECO:0000259" key="2">
    <source>
        <dbReference type="Pfam" id="PF14309"/>
    </source>
</evidence>
<gene>
    <name evidence="3" type="ORF">LLUT_LOCUS19875</name>
</gene>
<sequence length="827" mass="93278">MESKHEAPSIILRLMGLDEVPPQHPVGNTQKVLSEKYMHKVASIGVRKKRSSCQHDSFRMSSDEKEESVDTLKVVKTVRRDEYHNPSKGNWQAKGVQQMLLDDASYMSDNGKPETLVDAISSSGFDASVNSRRMVEQGNLKRRQRLGNGLLQDVYREAGLYETFGFSNSRLDQKEETLNSRSAVLKANPVKGGSGLKYVSFPSSCKNSHLADGLLDEIFCPKIGRVYPAMKGRKRMSFHMDFHTGSSKFVSKVSEEVPTRSGTVANEVLDTVPSPFFRMNEASVNTSDMLKPTSNVSVNASQCNSPSFCSYDSSVGSEAKIKTTKRRDMTEKLQEIGRRRYGSTNYKLPTISERGNGARNFSYQSGFSNDKIKRNIRCKVGVNYTMTNDNLFQKYWGLRKNASANWPTLKSKYQNIIKNDCLQDTNRKSSSEKSPLVSSYFNVEENCIGLHKLKKICYRNNLSDKKPMIPQFSRSGPSRTFIDSQILHETSLTDVEIDNYMHEDSNMSKQNSLSPNLSVDGLVSDAKVEVVSKSYINRVKQQSESTEHRDSDSLNHGSYASMQQDTLESKDGSVYSIYSGTEPDSLGSFEEVYEPSPVSVLDLAFREDISSSSECFKDVGDGGYDSSEVDDEGFGLNVSSDEDCGDESIGDFKEKQDLVGLFRAEESRDFSYVVEVLTEAGNSNRSLITDFSTWHTADCPISPSVFENLEKKFGGQQLWKRSERRLLFDRINLGLFEILQPYSYIAKWEKPVSRRLNHEPRHDMIEEEMWGLLVAQEKEASKESADKMLDGEIRWTELCDDIEVIVKEIVTLLIEELADEIVSSENF</sequence>
<evidence type="ECO:0000313" key="4">
    <source>
        <dbReference type="Proteomes" id="UP001497480"/>
    </source>
</evidence>
<dbReference type="AlphaFoldDB" id="A0AAV1XAR2"/>
<organism evidence="3 4">
    <name type="scientific">Lupinus luteus</name>
    <name type="common">European yellow lupine</name>
    <dbReference type="NCBI Taxonomy" id="3873"/>
    <lineage>
        <taxon>Eukaryota</taxon>
        <taxon>Viridiplantae</taxon>
        <taxon>Streptophyta</taxon>
        <taxon>Embryophyta</taxon>
        <taxon>Tracheophyta</taxon>
        <taxon>Spermatophyta</taxon>
        <taxon>Magnoliopsida</taxon>
        <taxon>eudicotyledons</taxon>
        <taxon>Gunneridae</taxon>
        <taxon>Pentapetalae</taxon>
        <taxon>rosids</taxon>
        <taxon>fabids</taxon>
        <taxon>Fabales</taxon>
        <taxon>Fabaceae</taxon>
        <taxon>Papilionoideae</taxon>
        <taxon>50 kb inversion clade</taxon>
        <taxon>genistoids sensu lato</taxon>
        <taxon>core genistoids</taxon>
        <taxon>Genisteae</taxon>
        <taxon>Lupinus</taxon>
    </lineage>
</organism>
<dbReference type="InterPro" id="IPR025486">
    <property type="entry name" value="DUF4378"/>
</dbReference>
<evidence type="ECO:0000256" key="1">
    <source>
        <dbReference type="SAM" id="MobiDB-lite"/>
    </source>
</evidence>
<dbReference type="PANTHER" id="PTHR46836">
    <property type="entry name" value="AFADIN"/>
    <property type="match status" value="1"/>
</dbReference>
<dbReference type="PANTHER" id="PTHR46836:SF7">
    <property type="entry name" value="PHOSPHATIDYLINOSITOL N-ACETYGLUCOSAMINLYTRANSFERASE SUBUNIT P-LIKE PROTEIN"/>
    <property type="match status" value="1"/>
</dbReference>
<dbReference type="Pfam" id="PF14309">
    <property type="entry name" value="DUF4378"/>
    <property type="match status" value="1"/>
</dbReference>
<dbReference type="Proteomes" id="UP001497480">
    <property type="component" value="Unassembled WGS sequence"/>
</dbReference>
<proteinExistence type="predicted"/>
<evidence type="ECO:0000313" key="3">
    <source>
        <dbReference type="EMBL" id="CAL0318815.1"/>
    </source>
</evidence>
<feature type="region of interest" description="Disordered" evidence="1">
    <location>
        <begin position="538"/>
        <end position="558"/>
    </location>
</feature>
<reference evidence="3 4" key="1">
    <citation type="submission" date="2024-03" db="EMBL/GenBank/DDBJ databases">
        <authorList>
            <person name="Martinez-Hernandez J."/>
        </authorList>
    </citation>
    <scope>NUCLEOTIDE SEQUENCE [LARGE SCALE GENOMIC DNA]</scope>
</reference>
<dbReference type="EMBL" id="CAXHTB010000013">
    <property type="protein sequence ID" value="CAL0318815.1"/>
    <property type="molecule type" value="Genomic_DNA"/>
</dbReference>
<comment type="caution">
    <text evidence="3">The sequence shown here is derived from an EMBL/GenBank/DDBJ whole genome shotgun (WGS) entry which is preliminary data.</text>
</comment>
<keyword evidence="4" id="KW-1185">Reference proteome</keyword>
<protein>
    <recommendedName>
        <fullName evidence="2">DUF4378 domain-containing protein</fullName>
    </recommendedName>
</protein>
<feature type="domain" description="DUF4378" evidence="2">
    <location>
        <begin position="669"/>
        <end position="820"/>
    </location>
</feature>